<protein>
    <submittedName>
        <fullName evidence="5">Type IV secretion protein Rhs</fullName>
    </submittedName>
</protein>
<name>A0A8J3KDB5_9ACTN</name>
<organism evidence="5 6">
    <name type="scientific">Catellatospora citrea</name>
    <dbReference type="NCBI Taxonomy" id="53366"/>
    <lineage>
        <taxon>Bacteria</taxon>
        <taxon>Bacillati</taxon>
        <taxon>Actinomycetota</taxon>
        <taxon>Actinomycetes</taxon>
        <taxon>Micromonosporales</taxon>
        <taxon>Micromonosporaceae</taxon>
        <taxon>Catellatospora</taxon>
    </lineage>
</organism>
<dbReference type="InterPro" id="IPR050708">
    <property type="entry name" value="T6SS_VgrG/RHS"/>
</dbReference>
<keyword evidence="1" id="KW-0677">Repeat</keyword>
<keyword evidence="3" id="KW-0732">Signal</keyword>
<dbReference type="RefSeq" id="WP_147432647.1">
    <property type="nucleotide sequence ID" value="NZ_BONH01000007.1"/>
</dbReference>
<feature type="compositionally biased region" description="Low complexity" evidence="2">
    <location>
        <begin position="50"/>
        <end position="63"/>
    </location>
</feature>
<feature type="signal peptide" evidence="3">
    <location>
        <begin position="1"/>
        <end position="28"/>
    </location>
</feature>
<dbReference type="Pfam" id="PF05593">
    <property type="entry name" value="RHS_repeat"/>
    <property type="match status" value="2"/>
</dbReference>
<evidence type="ECO:0000259" key="4">
    <source>
        <dbReference type="Pfam" id="PF25023"/>
    </source>
</evidence>
<dbReference type="InterPro" id="IPR056823">
    <property type="entry name" value="TEN-like_YD-shell"/>
</dbReference>
<dbReference type="NCBIfam" id="TIGR03696">
    <property type="entry name" value="Rhs_assc_core"/>
    <property type="match status" value="1"/>
</dbReference>
<comment type="caution">
    <text evidence="5">The sequence shown here is derived from an EMBL/GenBank/DDBJ whole genome shotgun (WGS) entry which is preliminary data.</text>
</comment>
<dbReference type="Proteomes" id="UP000659904">
    <property type="component" value="Unassembled WGS sequence"/>
</dbReference>
<feature type="region of interest" description="Disordered" evidence="2">
    <location>
        <begin position="46"/>
        <end position="68"/>
    </location>
</feature>
<dbReference type="PANTHER" id="PTHR32305">
    <property type="match status" value="1"/>
</dbReference>
<sequence length="2050" mass="216995">MTIPRSWLVGATALSLVASLLGGAPARAETVAVPLVERPQTVPRSVAGTARPPVARPADPARPWTAAPTVTWPGASRDRLALPPRTAGSPATAMGAAERATAAPVLVRAGSAPVWVGAATGVSSVDVEVVDRAATGRAGVAGVLLRVERADGGQQAGTVQLRVDYAGFRHAFGGDYANRLGLYAMPDCALTTPEAAKCRRGTALPSTNDAAAGQIRGELAIGAASRVIALAAGSGGSTGDFKPTPLAPSATWQVGLQSGDFLWSYPIDVPDAPGLEPPVELSYTSGSVDGRTAATNNQPSWVGEGFDYHPGFIERAYKACKEDGQPGLGDNCYSTDNATIRMPGITGELVRDDTTGTWRSADDNGWRIERPAGAVNGDNDGEYWKLTSPDGTQYFFGRTAASGSAWTVPVFGNNAGEPCHAATFAASWCQQAWRWNLEYVLDPHGDAIAYYYTTEANHYALNLGAAVVPYIRGGYLDRIEYGLRDGVAGPAADRVRFTVADRCLSGANCVTTAPNDWPDTPLDQACGTTSCQVTSPTFWTEKRLASITTQVYSGGSYQSVDSWTLTHTFPDPQDGSSPTLWLESIVHTGLAGGTMSLPEVNFDGATGTDGHPLPNRVDATASGAPMYKWRIGKVRNESGGQINVTYAPHECVPGALPAADANTLRCFPAYWVPTGGSTPQLDWFHKPVVAKVTEADPIGGNATQVTEYDYLDGTAWSHDDSEMVPDSRKTWGQFRGFGRVRMRTGDASAGTQTLAEHRFLRGMDDDLKADGSRRNVWVTDSQGGQIEDKRPYAGFIRESTTYNGVGGPWLDNTVSEPALLAKTASRLRSSGPLEAWMMDRKSERERTALADGSVRTTEVKHTFDAYGELTQTDDRGDLSTTADDTCTRVTYARNVGAWLLDSPSRVETVAVGCDTTPSFPGDLISDQRYYYDGLTTWGAAPTKGDVTLSEEAASFSGGTPVYARTSKLTVDVYGRTVVSEDALGNQRTTAYTPAVGGPITSVATTNALGHTSTATLDPLTGMALTSVDANGRRTDADYDPLRRIVKVWRPDRSKAANQSPHVQYAYTVSNTVPSVVTTQTLLATGSYATSYSITDGFLRVRQTQSPSPLAAGGRVIDDTFYDTAGREWKSSKGYWNASAASPALFIASEVDLPAHSKTLYDGAGREVAELFMSHGVEKWRSTTTYGGNWVAVDPPPGATANQRFFDADDQIVELRQFTGGAPTGAYDATKYTYTPSGKVATVTDPSGNVWRHVYDLRDREISTVDPDTGTSTATYDDEDRLLTSTDSRGQKLAYTYDALGRRTGQFATSTSGTKLAEWVYDTLPGGKGLATSSTRFVGADGYTSAVTGYDVAGRATGTSMTIPTTETGLGGTYTVTNTYNAAGQALATALPAAGGLPAETLRHTYTALGLPSTLGGVSPYVTQTLYTEFGETSRITGGASGKQITRSFVRDESTRRVIRSTVDRQTATLPAVTDLNYTYDQAGNLTKIADTPAGATPDVQCFNYDHLQRLTEAWTATDGCAGAPSTSILGPSAPYWSSYTFDRTGNRLSETAHAAAGDTVANYTYPAAGAAQPHTLRSVAISGPGVSRTDTFGYDVAGNTTARTVAGAGQVLAWDAEGHLASVTSGSNVTSFLYDADGNRLIRRDPDGSATLYLGGLELRRTGTSGAVTGTRYYDYGGVTIAIRTPSALRWLATDHHGTGEATIDATTLAVTIRRHTPFGGSRGTPPGSWPGERGFVGGAKDPTGLIHLGAREYDPMTGRFISADPVLDATDPQQLNGYAYANNSPVSFSDPDGLKTTCDATCQYWKAYAAHQKKIYEQQQAAKRKAAAAAARARAIQAQQAKARAKALAAAWKREQKRKQEAIKREAARWTHAAKNYDKRVKAEKEAKQRAAACDAKCRKESSCKFSVCRAQNSAPKPTKVARPKARPSPMPGIAPPLRPKPAPQWDCDACEVAGDVIGEAAGAVGDWGTKVWNDPMRHVKGVTFGAAAGAGAGGAVGLAVGCIGGFFTAGLSCAAGAGAGAAVGGVWGGIMGGIRGSDDWFPDQEIMF</sequence>
<dbReference type="EMBL" id="BONH01000007">
    <property type="protein sequence ID" value="GIF96968.1"/>
    <property type="molecule type" value="Genomic_DNA"/>
</dbReference>
<keyword evidence="6" id="KW-1185">Reference proteome</keyword>
<evidence type="ECO:0000313" key="5">
    <source>
        <dbReference type="EMBL" id="GIF96968.1"/>
    </source>
</evidence>
<evidence type="ECO:0000256" key="1">
    <source>
        <dbReference type="ARBA" id="ARBA00022737"/>
    </source>
</evidence>
<dbReference type="InterPro" id="IPR031325">
    <property type="entry name" value="RHS_repeat"/>
</dbReference>
<evidence type="ECO:0000313" key="6">
    <source>
        <dbReference type="Proteomes" id="UP000659904"/>
    </source>
</evidence>
<dbReference type="InterPro" id="IPR006530">
    <property type="entry name" value="YD"/>
</dbReference>
<dbReference type="PANTHER" id="PTHR32305:SF17">
    <property type="entry name" value="TRNA NUCLEASE WAPA"/>
    <property type="match status" value="1"/>
</dbReference>
<gene>
    <name evidence="5" type="ORF">Cci01nite_20620</name>
</gene>
<dbReference type="NCBIfam" id="TIGR01643">
    <property type="entry name" value="YD_repeat_2x"/>
    <property type="match status" value="3"/>
</dbReference>
<feature type="chain" id="PRO_5035300203" evidence="3">
    <location>
        <begin position="29"/>
        <end position="2050"/>
    </location>
</feature>
<dbReference type="InterPro" id="IPR022385">
    <property type="entry name" value="Rhs_assc_core"/>
</dbReference>
<proteinExistence type="predicted"/>
<reference evidence="5 6" key="1">
    <citation type="submission" date="2021-01" db="EMBL/GenBank/DDBJ databases">
        <title>Whole genome shotgun sequence of Catellatospora citrea NBRC 14495.</title>
        <authorList>
            <person name="Komaki H."/>
            <person name="Tamura T."/>
        </authorList>
    </citation>
    <scope>NUCLEOTIDE SEQUENCE [LARGE SCALE GENOMIC DNA]</scope>
    <source>
        <strain evidence="5 6">NBRC 14495</strain>
    </source>
</reference>
<dbReference type="Pfam" id="PF25023">
    <property type="entry name" value="TEN_YD-shell"/>
    <property type="match status" value="1"/>
</dbReference>
<dbReference type="Gene3D" id="2.180.10.10">
    <property type="entry name" value="RHS repeat-associated core"/>
    <property type="match status" value="1"/>
</dbReference>
<accession>A0A8J3KDB5</accession>
<feature type="compositionally biased region" description="Pro residues" evidence="2">
    <location>
        <begin position="1928"/>
        <end position="1942"/>
    </location>
</feature>
<feature type="domain" description="Teneurin-like YD-shell" evidence="4">
    <location>
        <begin position="1589"/>
        <end position="1787"/>
    </location>
</feature>
<feature type="region of interest" description="Disordered" evidence="2">
    <location>
        <begin position="1917"/>
        <end position="1942"/>
    </location>
</feature>
<evidence type="ECO:0000256" key="2">
    <source>
        <dbReference type="SAM" id="MobiDB-lite"/>
    </source>
</evidence>
<evidence type="ECO:0000256" key="3">
    <source>
        <dbReference type="SAM" id="SignalP"/>
    </source>
</evidence>